<reference evidence="2" key="2">
    <citation type="submission" date="2025-09" db="UniProtKB">
        <authorList>
            <consortium name="Ensembl"/>
        </authorList>
    </citation>
    <scope>IDENTIFICATION</scope>
</reference>
<dbReference type="Proteomes" id="UP000694552">
    <property type="component" value="Unplaced"/>
</dbReference>
<keyword evidence="3" id="KW-1185">Reference proteome</keyword>
<dbReference type="Ensembl" id="ENSOSUT00000015647.1">
    <property type="protein sequence ID" value="ENSOSUP00000015135.1"/>
    <property type="gene ID" value="ENSOSUG00000010797.1"/>
</dbReference>
<feature type="compositionally biased region" description="Pro residues" evidence="1">
    <location>
        <begin position="49"/>
        <end position="60"/>
    </location>
</feature>
<organism evidence="2 3">
    <name type="scientific">Otus sunia</name>
    <name type="common">Oriental scops-owl</name>
    <dbReference type="NCBI Taxonomy" id="257818"/>
    <lineage>
        <taxon>Eukaryota</taxon>
        <taxon>Metazoa</taxon>
        <taxon>Chordata</taxon>
        <taxon>Craniata</taxon>
        <taxon>Vertebrata</taxon>
        <taxon>Euteleostomi</taxon>
        <taxon>Archelosauria</taxon>
        <taxon>Archosauria</taxon>
        <taxon>Dinosauria</taxon>
        <taxon>Saurischia</taxon>
        <taxon>Theropoda</taxon>
        <taxon>Coelurosauria</taxon>
        <taxon>Aves</taxon>
        <taxon>Neognathae</taxon>
        <taxon>Neoaves</taxon>
        <taxon>Telluraves</taxon>
        <taxon>Strigiformes</taxon>
        <taxon>Strigidae</taxon>
        <taxon>Otus</taxon>
    </lineage>
</organism>
<protein>
    <submittedName>
        <fullName evidence="2">Uncharacterized protein</fullName>
    </submittedName>
</protein>
<evidence type="ECO:0000313" key="3">
    <source>
        <dbReference type="Proteomes" id="UP000694552"/>
    </source>
</evidence>
<dbReference type="AlphaFoldDB" id="A0A8C8B978"/>
<name>A0A8C8B978_9STRI</name>
<evidence type="ECO:0000256" key="1">
    <source>
        <dbReference type="SAM" id="MobiDB-lite"/>
    </source>
</evidence>
<reference evidence="2" key="1">
    <citation type="submission" date="2025-08" db="UniProtKB">
        <authorList>
            <consortium name="Ensembl"/>
        </authorList>
    </citation>
    <scope>IDENTIFICATION</scope>
</reference>
<evidence type="ECO:0000313" key="2">
    <source>
        <dbReference type="Ensembl" id="ENSOSUP00000015135.1"/>
    </source>
</evidence>
<sequence length="73" mass="8365">MEFNFFFLKNHCSNKPGEVDLSRHPQTLRKSGVLGGPEKPLSMERLELPRPPSHPCPEALPPRSRQCSLWKAR</sequence>
<accession>A0A8C8B978</accession>
<proteinExistence type="predicted"/>
<feature type="region of interest" description="Disordered" evidence="1">
    <location>
        <begin position="16"/>
        <end position="73"/>
    </location>
</feature>